<proteinExistence type="predicted"/>
<protein>
    <recommendedName>
        <fullName evidence="2">N,N-dimethylformamidase beta subunit-like C-terminal domain-containing protein</fullName>
    </recommendedName>
</protein>
<keyword evidence="4" id="KW-1185">Reference proteome</keyword>
<dbReference type="Pfam" id="PF20254">
    <property type="entry name" value="DMFA2_C"/>
    <property type="match status" value="1"/>
</dbReference>
<feature type="region of interest" description="Disordered" evidence="1">
    <location>
        <begin position="259"/>
        <end position="278"/>
    </location>
</feature>
<dbReference type="Proteomes" id="UP000266906">
    <property type="component" value="Unassembled WGS sequence"/>
</dbReference>
<evidence type="ECO:0000256" key="1">
    <source>
        <dbReference type="SAM" id="MobiDB-lite"/>
    </source>
</evidence>
<dbReference type="InterPro" id="IPR046540">
    <property type="entry name" value="DMFA2_C"/>
</dbReference>
<accession>A0A3N4RSS6</accession>
<reference evidence="3 4" key="1">
    <citation type="submission" date="2018-11" db="EMBL/GenBank/DDBJ databases">
        <title>Sequencing the genomes of 1000 actinobacteria strains.</title>
        <authorList>
            <person name="Klenk H.-P."/>
        </authorList>
    </citation>
    <scope>NUCLEOTIDE SEQUENCE [LARGE SCALE GENOMIC DNA]</scope>
    <source>
        <strain evidence="3 4">DSM 44781</strain>
    </source>
</reference>
<sequence length="663" mass="70080">MTAAPVPRPVVGADATSCAQGGRIRCRTAAGDGGPLTGRVVVTDVVADRTVLVARVRGAVHDLDVPAAWPSSLYRASFHDHRPEVPRPERDAEHEVWFAVRAARPGAASPVLVSVPFPTWRAYHRAGEPGRSLYYSEQPARAARVPLDAPGGGPPPERWEEPLLRWLHRTGRPVEYCSGFDLDDGAELLAAYRLLVVNGHDEYWTAGMRDGVEGFVRRGGNLAVFAGNTAWWQFRLEDGGRTMVCHRDAATDPLAATDPSRTTVEWSSSPVDRPENAMTGVSFRRGAGAWGEGMAVMGREAYTVRFADHWVFEGTGLADGDAFARGALGYETDAAELDWSLGVPRATGRDGTPRSFAVLATADLGHWRAYGQGGWATMGTMRLGAGSVFNAATINWGRALDDPAVARVTRNVLDRFSEPPAPRWDAVGPAPGLRALAACEGLLFAVARDGTTLLHREPSEQNLPWTPCPPSPGSPDHRLRCLTAPREACPPLPLALLAVTGDDRLVHRAPVAGAAPWVDAGPVPRGTTALAMCDNTLFAVTAHDDTLHHRPAHLPGAAWTALGPAGGATALAVLHARLHAVTPGGLLTRPPVLTGAPFAPFATPVAVPPSAGPLAAHAGRLLLATGDGRLLLATGDGRLLGHPGSMPAGSAREDGRAGQRTTR</sequence>
<gene>
    <name evidence="3" type="ORF">EDD38_4827</name>
</gene>
<feature type="compositionally biased region" description="Polar residues" evidence="1">
    <location>
        <begin position="260"/>
        <end position="270"/>
    </location>
</feature>
<feature type="domain" description="N,N-dimethylformamidase beta subunit-like C-terminal" evidence="2">
    <location>
        <begin position="62"/>
        <end position="401"/>
    </location>
</feature>
<dbReference type="RefSeq" id="WP_123819466.1">
    <property type="nucleotide sequence ID" value="NZ_RKQG01000001.1"/>
</dbReference>
<dbReference type="EMBL" id="RKQG01000001">
    <property type="protein sequence ID" value="RPE36452.1"/>
    <property type="molecule type" value="Genomic_DNA"/>
</dbReference>
<organism evidence="3 4">
    <name type="scientific">Kitasatospora cineracea</name>
    <dbReference type="NCBI Taxonomy" id="88074"/>
    <lineage>
        <taxon>Bacteria</taxon>
        <taxon>Bacillati</taxon>
        <taxon>Actinomycetota</taxon>
        <taxon>Actinomycetes</taxon>
        <taxon>Kitasatosporales</taxon>
        <taxon>Streptomycetaceae</taxon>
        <taxon>Kitasatospora</taxon>
    </lineage>
</organism>
<comment type="caution">
    <text evidence="3">The sequence shown here is derived from an EMBL/GenBank/DDBJ whole genome shotgun (WGS) entry which is preliminary data.</text>
</comment>
<evidence type="ECO:0000313" key="3">
    <source>
        <dbReference type="EMBL" id="RPE36452.1"/>
    </source>
</evidence>
<dbReference type="AlphaFoldDB" id="A0A3N4RSS6"/>
<evidence type="ECO:0000259" key="2">
    <source>
        <dbReference type="Pfam" id="PF20254"/>
    </source>
</evidence>
<name>A0A3N4RSS6_9ACTN</name>
<feature type="region of interest" description="Disordered" evidence="1">
    <location>
        <begin position="641"/>
        <end position="663"/>
    </location>
</feature>
<evidence type="ECO:0000313" key="4">
    <source>
        <dbReference type="Proteomes" id="UP000266906"/>
    </source>
</evidence>